<evidence type="ECO:0000313" key="7">
    <source>
        <dbReference type="EMBL" id="MCD2194180.1"/>
    </source>
</evidence>
<dbReference type="GO" id="GO:0004332">
    <property type="term" value="F:fructose-bisphosphate aldolase activity"/>
    <property type="evidence" value="ECO:0007669"/>
    <property type="project" value="UniProtKB-EC"/>
</dbReference>
<keyword evidence="8" id="KW-1185">Reference proteome</keyword>
<evidence type="ECO:0000256" key="6">
    <source>
        <dbReference type="ARBA" id="ARBA00029799"/>
    </source>
</evidence>
<comment type="caution">
    <text evidence="7">The sequence shown here is derived from an EMBL/GenBank/DDBJ whole genome shotgun (WGS) entry which is preliminary data.</text>
</comment>
<evidence type="ECO:0000256" key="4">
    <source>
        <dbReference type="ARBA" id="ARBA00023152"/>
    </source>
</evidence>
<comment type="pathway">
    <text evidence="1">Carbohydrate degradation; glycolysis; D-glyceraldehyde 3-phosphate and glycerone phosphate from D-glucose: step 4/4.</text>
</comment>
<evidence type="ECO:0000256" key="5">
    <source>
        <dbReference type="ARBA" id="ARBA00023239"/>
    </source>
</evidence>
<evidence type="ECO:0000256" key="2">
    <source>
        <dbReference type="ARBA" id="ARBA00010387"/>
    </source>
</evidence>
<dbReference type="Proteomes" id="UP001199469">
    <property type="component" value="Unassembled WGS sequence"/>
</dbReference>
<dbReference type="NCBIfam" id="NF033379">
    <property type="entry name" value="FrucBisAld_I"/>
    <property type="match status" value="1"/>
</dbReference>
<accession>A0ABS8P9H5</accession>
<gene>
    <name evidence="7" type="ORF">LQ327_12425</name>
</gene>
<dbReference type="InterPro" id="IPR013785">
    <property type="entry name" value="Aldolase_TIM"/>
</dbReference>
<dbReference type="EMBL" id="JAJNDB010000002">
    <property type="protein sequence ID" value="MCD2194180.1"/>
    <property type="molecule type" value="Genomic_DNA"/>
</dbReference>
<comment type="similarity">
    <text evidence="2">Belongs to the class I fructose-bisphosphate aldolase family.</text>
</comment>
<dbReference type="PANTHER" id="PTHR11627">
    <property type="entry name" value="FRUCTOSE-BISPHOSPHATE ALDOLASE"/>
    <property type="match status" value="1"/>
</dbReference>
<dbReference type="EC" id="4.1.2.13" evidence="3"/>
<dbReference type="InterPro" id="IPR000741">
    <property type="entry name" value="FBA_I"/>
</dbReference>
<protein>
    <recommendedName>
        <fullName evidence="3">fructose-bisphosphate aldolase</fullName>
        <ecNumber evidence="3">4.1.2.13</ecNumber>
    </recommendedName>
    <alternativeName>
        <fullName evidence="6">Fructose-bisphosphate aldolase class I</fullName>
    </alternativeName>
</protein>
<dbReference type="Pfam" id="PF00274">
    <property type="entry name" value="Glycolytic"/>
    <property type="match status" value="1"/>
</dbReference>
<sequence>MTTTAPGTRASALHTTAAGLVGDGTGILAADESIATMSRRLSDAGVSPTEEHRRAYRELLVTTADLARGISGVILCEETLHQHVTDGRDFPTALAALGLATGVKVDTGTVPLAGAPGETITEGLDGLAERVADCAARAAVFAKWRAVLTIGHGTPGAWAIEANAHALARYARVCQDVGVVPVVEPEVLTAGSHPLEVCAAVTRRVLATLRRALDEAEVDPAGMVLKPNMVTPGSGAAPVGPDAVARATVDALTATMPDDLAGVAFLSGGQSSVDAAANLAAIRALPTPWPVTFSFGRALVTPALAAWAGDPEAVGAAQAALIREVGRNVAA</sequence>
<proteinExistence type="inferred from homology"/>
<evidence type="ECO:0000313" key="8">
    <source>
        <dbReference type="Proteomes" id="UP001199469"/>
    </source>
</evidence>
<dbReference type="Gene3D" id="3.20.20.70">
    <property type="entry name" value="Aldolase class I"/>
    <property type="match status" value="1"/>
</dbReference>
<name>A0ABS8P9H5_9PSEU</name>
<keyword evidence="4" id="KW-0324">Glycolysis</keyword>
<evidence type="ECO:0000256" key="1">
    <source>
        <dbReference type="ARBA" id="ARBA00004714"/>
    </source>
</evidence>
<reference evidence="7 8" key="1">
    <citation type="submission" date="2021-11" db="EMBL/GenBank/DDBJ databases">
        <title>Draft genome sequence of Actinomycetospora sp. SF1 isolated from the rhizosphere soil.</title>
        <authorList>
            <person name="Duangmal K."/>
            <person name="Chantavorakit T."/>
        </authorList>
    </citation>
    <scope>NUCLEOTIDE SEQUENCE [LARGE SCALE GENOMIC DNA]</scope>
    <source>
        <strain evidence="7 8">TBRC 5722</strain>
    </source>
</reference>
<keyword evidence="5 7" id="KW-0456">Lyase</keyword>
<dbReference type="RefSeq" id="WP_230733899.1">
    <property type="nucleotide sequence ID" value="NZ_JAJNDB010000002.1"/>
</dbReference>
<evidence type="ECO:0000256" key="3">
    <source>
        <dbReference type="ARBA" id="ARBA00013068"/>
    </source>
</evidence>
<organism evidence="7 8">
    <name type="scientific">Actinomycetospora endophytica</name>
    <dbReference type="NCBI Taxonomy" id="2291215"/>
    <lineage>
        <taxon>Bacteria</taxon>
        <taxon>Bacillati</taxon>
        <taxon>Actinomycetota</taxon>
        <taxon>Actinomycetes</taxon>
        <taxon>Pseudonocardiales</taxon>
        <taxon>Pseudonocardiaceae</taxon>
        <taxon>Actinomycetospora</taxon>
    </lineage>
</organism>
<dbReference type="SUPFAM" id="SSF51569">
    <property type="entry name" value="Aldolase"/>
    <property type="match status" value="1"/>
</dbReference>